<dbReference type="AlphaFoldDB" id="A0A5B7YAH5"/>
<keyword evidence="8" id="KW-0067">ATP-binding</keyword>
<dbReference type="UniPathway" id="UPA00077">
    <property type="reaction ID" value="UER00155"/>
</dbReference>
<keyword evidence="6" id="KW-0547">Nucleotide-binding</keyword>
<dbReference type="GO" id="GO:0016301">
    <property type="term" value="F:kinase activity"/>
    <property type="evidence" value="ECO:0007669"/>
    <property type="project" value="UniProtKB-KW"/>
</dbReference>
<dbReference type="GO" id="GO:0046656">
    <property type="term" value="P:folic acid biosynthetic process"/>
    <property type="evidence" value="ECO:0007669"/>
    <property type="project" value="UniProtKB-KW"/>
</dbReference>
<evidence type="ECO:0000256" key="3">
    <source>
        <dbReference type="ARBA" id="ARBA00013253"/>
    </source>
</evidence>
<dbReference type="GO" id="GO:0003848">
    <property type="term" value="F:2-amino-4-hydroxy-6-hydroxymethyldihydropteridine diphosphokinase activity"/>
    <property type="evidence" value="ECO:0007669"/>
    <property type="project" value="UniProtKB-EC"/>
</dbReference>
<dbReference type="PANTHER" id="PTHR43071">
    <property type="entry name" value="2-AMINO-4-HYDROXY-6-HYDROXYMETHYLDIHYDROPTERIDINE PYROPHOSPHOKINASE"/>
    <property type="match status" value="1"/>
</dbReference>
<dbReference type="RefSeq" id="WP_139755083.1">
    <property type="nucleotide sequence ID" value="NZ_CP039852.1"/>
</dbReference>
<dbReference type="Proteomes" id="UP000304912">
    <property type="component" value="Chromosome"/>
</dbReference>
<evidence type="ECO:0000256" key="7">
    <source>
        <dbReference type="ARBA" id="ARBA00022777"/>
    </source>
</evidence>
<keyword evidence="15" id="KW-1185">Reference proteome</keyword>
<dbReference type="CDD" id="cd00483">
    <property type="entry name" value="HPPK"/>
    <property type="match status" value="1"/>
</dbReference>
<dbReference type="KEGG" id="salk:FBQ74_02005"/>
<comment type="pathway">
    <text evidence="1">Cofactor biosynthesis; tetrahydrofolate biosynthesis; 2-amino-4-hydroxy-6-hydroxymethyl-7,8-dihydropteridine diphosphate from 7,8-dihydroneopterin triphosphate: step 4/4.</text>
</comment>
<dbReference type="PROSITE" id="PS00794">
    <property type="entry name" value="HPPK"/>
    <property type="match status" value="1"/>
</dbReference>
<feature type="domain" description="7,8-dihydro-6-hydroxymethylpterin-pyrophosphokinase" evidence="13">
    <location>
        <begin position="91"/>
        <end position="102"/>
    </location>
</feature>
<evidence type="ECO:0000256" key="9">
    <source>
        <dbReference type="ARBA" id="ARBA00022909"/>
    </source>
</evidence>
<evidence type="ECO:0000313" key="15">
    <source>
        <dbReference type="Proteomes" id="UP000304912"/>
    </source>
</evidence>
<keyword evidence="7 14" id="KW-0418">Kinase</keyword>
<evidence type="ECO:0000256" key="1">
    <source>
        <dbReference type="ARBA" id="ARBA00005051"/>
    </source>
</evidence>
<dbReference type="InterPro" id="IPR000550">
    <property type="entry name" value="Hppk"/>
</dbReference>
<evidence type="ECO:0000256" key="5">
    <source>
        <dbReference type="ARBA" id="ARBA00022679"/>
    </source>
</evidence>
<evidence type="ECO:0000256" key="12">
    <source>
        <dbReference type="ARBA" id="ARBA00033413"/>
    </source>
</evidence>
<dbReference type="EC" id="2.7.6.3" evidence="3"/>
<comment type="function">
    <text evidence="10">Catalyzes the transfer of pyrophosphate from adenosine triphosphate (ATP) to 6-hydroxymethyl-7,8-dihydropterin, an enzymatic step in folate biosynthesis pathway.</text>
</comment>
<dbReference type="GO" id="GO:0005524">
    <property type="term" value="F:ATP binding"/>
    <property type="evidence" value="ECO:0007669"/>
    <property type="project" value="UniProtKB-KW"/>
</dbReference>
<gene>
    <name evidence="14" type="primary">folK</name>
    <name evidence="14" type="ORF">FBQ74_02005</name>
</gene>
<dbReference type="PANTHER" id="PTHR43071:SF1">
    <property type="entry name" value="2-AMINO-4-HYDROXY-6-HYDROXYMETHYLDIHYDROPTERIDINE PYROPHOSPHOKINASE"/>
    <property type="match status" value="1"/>
</dbReference>
<evidence type="ECO:0000256" key="10">
    <source>
        <dbReference type="ARBA" id="ARBA00029409"/>
    </source>
</evidence>
<reference evidence="14 15" key="1">
    <citation type="submission" date="2019-04" db="EMBL/GenBank/DDBJ databases">
        <title>Salinimonas iocasae sp. nov., a halophilic bacterium isolated from the outer tube casing of tubeworms in Okinawa Trough.</title>
        <authorList>
            <person name="Zhang H."/>
            <person name="Wang H."/>
            <person name="Li C."/>
        </authorList>
    </citation>
    <scope>NUCLEOTIDE SEQUENCE [LARGE SCALE GENOMIC DNA]</scope>
    <source>
        <strain evidence="14 15">KX18D6</strain>
    </source>
</reference>
<dbReference type="NCBIfam" id="TIGR01498">
    <property type="entry name" value="folK"/>
    <property type="match status" value="1"/>
</dbReference>
<dbReference type="GO" id="GO:0046654">
    <property type="term" value="P:tetrahydrofolate biosynthetic process"/>
    <property type="evidence" value="ECO:0007669"/>
    <property type="project" value="UniProtKB-UniPathway"/>
</dbReference>
<protein>
    <recommendedName>
        <fullName evidence="4">2-amino-4-hydroxy-6-hydroxymethyldihydropteridine pyrophosphokinase</fullName>
        <ecNumber evidence="3">2.7.6.3</ecNumber>
    </recommendedName>
    <alternativeName>
        <fullName evidence="11">6-hydroxymethyl-7,8-dihydropterin pyrophosphokinase</fullName>
    </alternativeName>
    <alternativeName>
        <fullName evidence="12">7,8-dihydro-6-hydroxymethylpterin-pyrophosphokinase</fullName>
    </alternativeName>
</protein>
<evidence type="ECO:0000256" key="8">
    <source>
        <dbReference type="ARBA" id="ARBA00022840"/>
    </source>
</evidence>
<dbReference type="Pfam" id="PF01288">
    <property type="entry name" value="HPPK"/>
    <property type="match status" value="1"/>
</dbReference>
<dbReference type="OrthoDB" id="9808041at2"/>
<dbReference type="EMBL" id="CP039852">
    <property type="protein sequence ID" value="QCZ92323.1"/>
    <property type="molecule type" value="Genomic_DNA"/>
</dbReference>
<evidence type="ECO:0000256" key="2">
    <source>
        <dbReference type="ARBA" id="ARBA00005810"/>
    </source>
</evidence>
<name>A0A5B7YAH5_9ALTE</name>
<keyword evidence="9" id="KW-0289">Folate biosynthesis</keyword>
<accession>A0A5B7YAH5</accession>
<organism evidence="14 15">
    <name type="scientific">Salinimonas iocasae</name>
    <dbReference type="NCBI Taxonomy" id="2572577"/>
    <lineage>
        <taxon>Bacteria</taxon>
        <taxon>Pseudomonadati</taxon>
        <taxon>Pseudomonadota</taxon>
        <taxon>Gammaproteobacteria</taxon>
        <taxon>Alteromonadales</taxon>
        <taxon>Alteromonadaceae</taxon>
        <taxon>Alteromonas/Salinimonas group</taxon>
        <taxon>Salinimonas</taxon>
    </lineage>
</organism>
<evidence type="ECO:0000256" key="11">
    <source>
        <dbReference type="ARBA" id="ARBA00029766"/>
    </source>
</evidence>
<evidence type="ECO:0000256" key="4">
    <source>
        <dbReference type="ARBA" id="ARBA00016218"/>
    </source>
</evidence>
<keyword evidence="5 14" id="KW-0808">Transferase</keyword>
<evidence type="ECO:0000313" key="14">
    <source>
        <dbReference type="EMBL" id="QCZ92323.1"/>
    </source>
</evidence>
<dbReference type="Gene3D" id="3.30.70.560">
    <property type="entry name" value="7,8-Dihydro-6-hydroxymethylpterin-pyrophosphokinase HPPK"/>
    <property type="match status" value="1"/>
</dbReference>
<proteinExistence type="inferred from homology"/>
<evidence type="ECO:0000256" key="6">
    <source>
        <dbReference type="ARBA" id="ARBA00022741"/>
    </source>
</evidence>
<comment type="similarity">
    <text evidence="2">Belongs to the HPPK family.</text>
</comment>
<dbReference type="InterPro" id="IPR035907">
    <property type="entry name" value="Hppk_sf"/>
</dbReference>
<sequence>MHKEHCYIGLGSNQGDSDALLNSAIEAINELDETRVLKPSSFYASSPMGPQDQPDFVNAVVLVETSLAPLTLLHALQDIENQHGRVRQGERWGPRTLDLDILIFGNQELQSEELTIPHYGMGDREFVLVPLFEIAPGMVMPDGQPLAAWVSRCNLDGLRRLRTSIQQ</sequence>
<dbReference type="SUPFAM" id="SSF55083">
    <property type="entry name" value="6-hydroxymethyl-7,8-dihydropterin pyrophosphokinase, HPPK"/>
    <property type="match status" value="1"/>
</dbReference>
<evidence type="ECO:0000259" key="13">
    <source>
        <dbReference type="PROSITE" id="PS00794"/>
    </source>
</evidence>